<dbReference type="RefSeq" id="WP_114016629.1">
    <property type="nucleotide sequence ID" value="NZ_QOIM01000037.1"/>
</dbReference>
<name>A0A367EH20_9ACTN</name>
<accession>A0A367EH20</accession>
<keyword evidence="2" id="KW-1185">Reference proteome</keyword>
<reference evidence="1 2" key="1">
    <citation type="submission" date="2018-06" db="EMBL/GenBank/DDBJ databases">
        <title>Streptomyces reniochalinae sp. nov. and Streptomyces diacarnus sp. nov. from marine sponges.</title>
        <authorList>
            <person name="Li L."/>
        </authorList>
    </citation>
    <scope>NUCLEOTIDE SEQUENCE [LARGE SCALE GENOMIC DNA]</scope>
    <source>
        <strain evidence="1 2">LHW50302</strain>
    </source>
</reference>
<proteinExistence type="predicted"/>
<organism evidence="1 2">
    <name type="scientific">Streptomyces reniochalinae</name>
    <dbReference type="NCBI Taxonomy" id="2250578"/>
    <lineage>
        <taxon>Bacteria</taxon>
        <taxon>Bacillati</taxon>
        <taxon>Actinomycetota</taxon>
        <taxon>Actinomycetes</taxon>
        <taxon>Kitasatosporales</taxon>
        <taxon>Streptomycetaceae</taxon>
        <taxon>Streptomyces</taxon>
    </lineage>
</organism>
<comment type="caution">
    <text evidence="1">The sequence shown here is derived from an EMBL/GenBank/DDBJ whole genome shotgun (WGS) entry which is preliminary data.</text>
</comment>
<evidence type="ECO:0000313" key="2">
    <source>
        <dbReference type="Proteomes" id="UP000253507"/>
    </source>
</evidence>
<dbReference type="Proteomes" id="UP000253507">
    <property type="component" value="Unassembled WGS sequence"/>
</dbReference>
<protein>
    <submittedName>
        <fullName evidence="1">Uncharacterized protein</fullName>
    </submittedName>
</protein>
<evidence type="ECO:0000313" key="1">
    <source>
        <dbReference type="EMBL" id="RCG16935.1"/>
    </source>
</evidence>
<sequence>MPQSIVRARSIAARLSALGLKPHLKQGRECVRVEVTPPNSPTPAAWLALLAALEQGDQFGLHTDGQTAVAWALVFNEGPPAPPAQ</sequence>
<dbReference type="AlphaFoldDB" id="A0A367EH20"/>
<dbReference type="EMBL" id="QOIM01000037">
    <property type="protein sequence ID" value="RCG16935.1"/>
    <property type="molecule type" value="Genomic_DNA"/>
</dbReference>
<gene>
    <name evidence="1" type="ORF">DQ392_17775</name>
</gene>